<dbReference type="SUPFAM" id="SSF53067">
    <property type="entry name" value="Actin-like ATPase domain"/>
    <property type="match status" value="1"/>
</dbReference>
<organism evidence="2 3">
    <name type="scientific">Candidatus Sodalis endolongispinus</name>
    <dbReference type="NCBI Taxonomy" id="2812662"/>
    <lineage>
        <taxon>Bacteria</taxon>
        <taxon>Pseudomonadati</taxon>
        <taxon>Pseudomonadota</taxon>
        <taxon>Gammaproteobacteria</taxon>
        <taxon>Enterobacterales</taxon>
        <taxon>Bruguierivoracaceae</taxon>
        <taxon>Sodalis</taxon>
    </lineage>
</organism>
<evidence type="ECO:0000313" key="3">
    <source>
        <dbReference type="Proteomes" id="UP000811282"/>
    </source>
</evidence>
<comment type="caution">
    <text evidence="2">The sequence shown here is derived from an EMBL/GenBank/DDBJ whole genome shotgun (WGS) entry which is preliminary data.</text>
</comment>
<reference evidence="2 3" key="1">
    <citation type="journal article" date="2021" name="Genome Biol. Evol.">
        <title>The evolution of interdependence in a four-way mealybug symbiosis.</title>
        <authorList>
            <person name="Garber A.I."/>
            <person name="Kupper M."/>
            <person name="Laetsch D.R."/>
            <person name="Weldon S.R."/>
            <person name="Ladinsky M.S."/>
            <person name="Bjorkman P.J."/>
            <person name="McCutcheon J.P."/>
        </authorList>
    </citation>
    <scope>NUCLEOTIDE SEQUENCE [LARGE SCALE GENOMIC DNA]</scope>
    <source>
        <strain evidence="2">SOD</strain>
    </source>
</reference>
<evidence type="ECO:0000313" key="2">
    <source>
        <dbReference type="EMBL" id="MBT9431966.1"/>
    </source>
</evidence>
<accession>A0ABS5YCY4</accession>
<comment type="similarity">
    <text evidence="1">Belongs to the ROK (NagC/XylR) family.</text>
</comment>
<dbReference type="Proteomes" id="UP000811282">
    <property type="component" value="Unassembled WGS sequence"/>
</dbReference>
<dbReference type="PANTHER" id="PTHR18964:SF149">
    <property type="entry name" value="BIFUNCTIONAL UDP-N-ACETYLGLUCOSAMINE 2-EPIMERASE_N-ACETYLMANNOSAMINE KINASE"/>
    <property type="match status" value="1"/>
</dbReference>
<name>A0ABS5YCY4_9GAMM</name>
<dbReference type="PANTHER" id="PTHR18964">
    <property type="entry name" value="ROK (REPRESSOR, ORF, KINASE) FAMILY"/>
    <property type="match status" value="1"/>
</dbReference>
<dbReference type="InterPro" id="IPR043129">
    <property type="entry name" value="ATPase_NBD"/>
</dbReference>
<dbReference type="Gene3D" id="3.30.420.40">
    <property type="match status" value="1"/>
</dbReference>
<protein>
    <submittedName>
        <fullName evidence="2">ROK family protein</fullName>
    </submittedName>
</protein>
<evidence type="ECO:0000256" key="1">
    <source>
        <dbReference type="ARBA" id="ARBA00006479"/>
    </source>
</evidence>
<dbReference type="RefSeq" id="WP_215669160.1">
    <property type="nucleotide sequence ID" value="NZ_JAFJYC010000001.1"/>
</dbReference>
<gene>
    <name evidence="2" type="ORF">JZM24_07150</name>
</gene>
<dbReference type="InterPro" id="IPR000600">
    <property type="entry name" value="ROK"/>
</dbReference>
<dbReference type="EMBL" id="JAFJYC010000001">
    <property type="protein sequence ID" value="MBT9431966.1"/>
    <property type="molecule type" value="Genomic_DNA"/>
</dbReference>
<keyword evidence="3" id="KW-1185">Reference proteome</keyword>
<sequence length="188" mass="20645">MLDIYSSLSLIWRYSYCLVFQGDKSLAQIPPSWRHSQPSSFDALEQRYGSDGLMQRARDVFSGVEGQPPSPQALFSLAAAGDERAQVLMNEYGVELGRIAAAVATILDPSILILGGGLSQNLPFAQRIIDEFTRRNQDTRIEVSQMGSEATVVGACLLARDVAITHIVDRYHRPICARPTLLPVGIEP</sequence>
<proteinExistence type="inferred from homology"/>
<dbReference type="Pfam" id="PF00480">
    <property type="entry name" value="ROK"/>
    <property type="match status" value="1"/>
</dbReference>